<evidence type="ECO:0000259" key="8">
    <source>
        <dbReference type="PROSITE" id="PS50928"/>
    </source>
</evidence>
<feature type="transmembrane region" description="Helical" evidence="7">
    <location>
        <begin position="130"/>
        <end position="152"/>
    </location>
</feature>
<feature type="domain" description="ABC transmembrane type-1" evidence="8">
    <location>
        <begin position="95"/>
        <end position="287"/>
    </location>
</feature>
<name>A0ABV6GI74_9BACI</name>
<dbReference type="EMBL" id="JBHLVO010000011">
    <property type="protein sequence ID" value="MFC0272637.1"/>
    <property type="molecule type" value="Genomic_DNA"/>
</dbReference>
<proteinExistence type="inferred from homology"/>
<feature type="transmembrane region" description="Helical" evidence="7">
    <location>
        <begin position="266"/>
        <end position="287"/>
    </location>
</feature>
<dbReference type="PANTHER" id="PTHR43744">
    <property type="entry name" value="ABC TRANSPORTER PERMEASE PROTEIN MG189-RELATED-RELATED"/>
    <property type="match status" value="1"/>
</dbReference>
<evidence type="ECO:0000256" key="2">
    <source>
        <dbReference type="ARBA" id="ARBA00022448"/>
    </source>
</evidence>
<evidence type="ECO:0000313" key="9">
    <source>
        <dbReference type="EMBL" id="MFC0272637.1"/>
    </source>
</evidence>
<dbReference type="Gene3D" id="1.10.3720.10">
    <property type="entry name" value="MetI-like"/>
    <property type="match status" value="1"/>
</dbReference>
<feature type="transmembrane region" description="Helical" evidence="7">
    <location>
        <begin position="164"/>
        <end position="186"/>
    </location>
</feature>
<sequence>METSKSTESLHHVTALNQNFQVNKKKVNPKNIVLHVLIIGIGIIMLYPLLWMVSSSFKEGTEIFKNVSFLPTKVTFENYLQGWAGLSGIQFSRFFLNTFTLVFFCIIGNVISCSMAAYAFARLDFSLKKVLFAIMLVTMMLPFHVTVIPQYIMFNKLEWINTYIPLILPKFLAVDGFFIFLMVQFIRSIPRELDEAAKIDGCGPIRMYYSLIMPLALPAVITTIIFTFIWTWNDFFSQLLYISDIKLYTVALGLRMFLDATGQNSWGALFAMSTLSLIPLFIIFIFFQKYLIEGITTGGVKG</sequence>
<evidence type="ECO:0000256" key="1">
    <source>
        <dbReference type="ARBA" id="ARBA00004651"/>
    </source>
</evidence>
<evidence type="ECO:0000256" key="3">
    <source>
        <dbReference type="ARBA" id="ARBA00022475"/>
    </source>
</evidence>
<keyword evidence="6 7" id="KW-0472">Membrane</keyword>
<comment type="subcellular location">
    <subcellularLocation>
        <location evidence="1 7">Cell membrane</location>
        <topology evidence="1 7">Multi-pass membrane protein</topology>
    </subcellularLocation>
</comment>
<reference evidence="9 10" key="1">
    <citation type="submission" date="2024-09" db="EMBL/GenBank/DDBJ databases">
        <authorList>
            <person name="Sun Q."/>
            <person name="Mori K."/>
        </authorList>
    </citation>
    <scope>NUCLEOTIDE SEQUENCE [LARGE SCALE GENOMIC DNA]</scope>
    <source>
        <strain evidence="9 10">CCM 7228</strain>
    </source>
</reference>
<dbReference type="RefSeq" id="WP_378935150.1">
    <property type="nucleotide sequence ID" value="NZ_JBHLVO010000011.1"/>
</dbReference>
<evidence type="ECO:0000313" key="10">
    <source>
        <dbReference type="Proteomes" id="UP001589854"/>
    </source>
</evidence>
<dbReference type="InterPro" id="IPR000515">
    <property type="entry name" value="MetI-like"/>
</dbReference>
<accession>A0ABV6GI74</accession>
<comment type="caution">
    <text evidence="9">The sequence shown here is derived from an EMBL/GenBank/DDBJ whole genome shotgun (WGS) entry which is preliminary data.</text>
</comment>
<dbReference type="PROSITE" id="PS50928">
    <property type="entry name" value="ABC_TM1"/>
    <property type="match status" value="1"/>
</dbReference>
<dbReference type="SUPFAM" id="SSF161098">
    <property type="entry name" value="MetI-like"/>
    <property type="match status" value="1"/>
</dbReference>
<protein>
    <submittedName>
        <fullName evidence="9">Carbohydrate ABC transporter permease</fullName>
    </submittedName>
</protein>
<keyword evidence="4 7" id="KW-0812">Transmembrane</keyword>
<keyword evidence="5 7" id="KW-1133">Transmembrane helix</keyword>
<dbReference type="InterPro" id="IPR035906">
    <property type="entry name" value="MetI-like_sf"/>
</dbReference>
<feature type="transmembrane region" description="Helical" evidence="7">
    <location>
        <begin position="32"/>
        <end position="53"/>
    </location>
</feature>
<dbReference type="Pfam" id="PF00528">
    <property type="entry name" value="BPD_transp_1"/>
    <property type="match status" value="1"/>
</dbReference>
<keyword evidence="10" id="KW-1185">Reference proteome</keyword>
<evidence type="ECO:0000256" key="4">
    <source>
        <dbReference type="ARBA" id="ARBA00022692"/>
    </source>
</evidence>
<organism evidence="9 10">
    <name type="scientific">Metabacillus herbersteinensis</name>
    <dbReference type="NCBI Taxonomy" id="283816"/>
    <lineage>
        <taxon>Bacteria</taxon>
        <taxon>Bacillati</taxon>
        <taxon>Bacillota</taxon>
        <taxon>Bacilli</taxon>
        <taxon>Bacillales</taxon>
        <taxon>Bacillaceae</taxon>
        <taxon>Metabacillus</taxon>
    </lineage>
</organism>
<evidence type="ECO:0000256" key="6">
    <source>
        <dbReference type="ARBA" id="ARBA00023136"/>
    </source>
</evidence>
<comment type="similarity">
    <text evidence="7">Belongs to the binding-protein-dependent transport system permease family.</text>
</comment>
<keyword evidence="3" id="KW-1003">Cell membrane</keyword>
<evidence type="ECO:0000256" key="7">
    <source>
        <dbReference type="RuleBase" id="RU363032"/>
    </source>
</evidence>
<gene>
    <name evidence="9" type="ORF">ACFFIX_14470</name>
</gene>
<dbReference type="CDD" id="cd06261">
    <property type="entry name" value="TM_PBP2"/>
    <property type="match status" value="1"/>
</dbReference>
<evidence type="ECO:0000256" key="5">
    <source>
        <dbReference type="ARBA" id="ARBA00022989"/>
    </source>
</evidence>
<keyword evidence="2 7" id="KW-0813">Transport</keyword>
<feature type="transmembrane region" description="Helical" evidence="7">
    <location>
        <begin position="94"/>
        <end position="118"/>
    </location>
</feature>
<dbReference type="PANTHER" id="PTHR43744:SF6">
    <property type="entry name" value="ABC TRANSPORTER PERMEASE PROTEIN YESQ-RELATED"/>
    <property type="match status" value="1"/>
</dbReference>
<dbReference type="Proteomes" id="UP001589854">
    <property type="component" value="Unassembled WGS sequence"/>
</dbReference>
<feature type="transmembrane region" description="Helical" evidence="7">
    <location>
        <begin position="207"/>
        <end position="229"/>
    </location>
</feature>